<evidence type="ECO:0000259" key="1">
    <source>
        <dbReference type="PROSITE" id="PS51707"/>
    </source>
</evidence>
<evidence type="ECO:0000313" key="4">
    <source>
        <dbReference type="Proteomes" id="UP000061603"/>
    </source>
</evidence>
<dbReference type="PATRIC" id="fig|1565605.3.peg.2089"/>
<dbReference type="InterPro" id="IPR023577">
    <property type="entry name" value="CYTH_domain"/>
</dbReference>
<evidence type="ECO:0000259" key="2">
    <source>
        <dbReference type="PROSITE" id="PS51708"/>
    </source>
</evidence>
<dbReference type="PANTHER" id="PTHR39569:SF1">
    <property type="entry name" value="INORGANIC TRIPHOSPHATASE"/>
    <property type="match status" value="1"/>
</dbReference>
<proteinExistence type="predicted"/>
<dbReference type="AlphaFoldDB" id="A0A0C5JAF2"/>
<dbReference type="GO" id="GO:0046872">
    <property type="term" value="F:metal ion binding"/>
    <property type="evidence" value="ECO:0007669"/>
    <property type="project" value="TreeGrafter"/>
</dbReference>
<dbReference type="SUPFAM" id="SSF55154">
    <property type="entry name" value="CYTH-like phosphatases"/>
    <property type="match status" value="1"/>
</dbReference>
<feature type="domain" description="CYTH" evidence="1">
    <location>
        <begin position="2"/>
        <end position="201"/>
    </location>
</feature>
<gene>
    <name evidence="3" type="ORF">PG1C_09815</name>
</gene>
<reference evidence="3 4" key="1">
    <citation type="journal article" date="2015" name="Genome Announc.">
        <title>Complete Genome Sequence of a Novel Bacterium within the Family Rhodocyclaceae That Degrades Polycyclic Aromatic Hydrocarbons.</title>
        <authorList>
            <person name="Singleton D.R."/>
            <person name="Dickey A.N."/>
            <person name="Scholl E.H."/>
            <person name="Wright F.A."/>
            <person name="Aitken M.D."/>
        </authorList>
    </citation>
    <scope>NUCLEOTIDE SEQUENCE [LARGE SCALE GENOMIC DNA]</scope>
    <source>
        <strain evidence="4">PG1-Ca6</strain>
    </source>
</reference>
<dbReference type="KEGG" id="rbu:PG1C_09815"/>
<keyword evidence="4" id="KW-1185">Reference proteome</keyword>
<dbReference type="Proteomes" id="UP000061603">
    <property type="component" value="Chromosome"/>
</dbReference>
<dbReference type="Pfam" id="PF05235">
    <property type="entry name" value="CHAD"/>
    <property type="match status" value="1"/>
</dbReference>
<name>A0A0C5JAF2_9PROT</name>
<dbReference type="PROSITE" id="PS51708">
    <property type="entry name" value="CHAD"/>
    <property type="match status" value="1"/>
</dbReference>
<dbReference type="InterPro" id="IPR007899">
    <property type="entry name" value="CHAD_dom"/>
</dbReference>
<dbReference type="STRING" id="1565605.PG1C_09815"/>
<dbReference type="InterPro" id="IPR033469">
    <property type="entry name" value="CYTH-like_dom_sf"/>
</dbReference>
<dbReference type="InterPro" id="IPR039013">
    <property type="entry name" value="YgiF"/>
</dbReference>
<evidence type="ECO:0000313" key="3">
    <source>
        <dbReference type="EMBL" id="AJP48649.1"/>
    </source>
</evidence>
<feature type="domain" description="CHAD" evidence="2">
    <location>
        <begin position="216"/>
        <end position="507"/>
    </location>
</feature>
<organism evidence="3 4">
    <name type="scientific">Rugosibacter aromaticivorans</name>
    <dbReference type="NCBI Taxonomy" id="1565605"/>
    <lineage>
        <taxon>Bacteria</taxon>
        <taxon>Pseudomonadati</taxon>
        <taxon>Pseudomonadota</taxon>
        <taxon>Betaproteobacteria</taxon>
        <taxon>Nitrosomonadales</taxon>
        <taxon>Sterolibacteriaceae</taxon>
        <taxon>Rugosibacter</taxon>
    </lineage>
</organism>
<dbReference type="CDD" id="cd07756">
    <property type="entry name" value="CYTH-like_Pase_CHAD"/>
    <property type="match status" value="1"/>
</dbReference>
<evidence type="ECO:0008006" key="5">
    <source>
        <dbReference type="Google" id="ProtNLM"/>
    </source>
</evidence>
<dbReference type="PROSITE" id="PS51707">
    <property type="entry name" value="CYTH"/>
    <property type="match status" value="1"/>
</dbReference>
<dbReference type="EMBL" id="CP010554">
    <property type="protein sequence ID" value="AJP48649.1"/>
    <property type="molecule type" value="Genomic_DNA"/>
</dbReference>
<accession>A0A0C5JAF2</accession>
<sequence length="515" mass="58095">MAEEVELKLALAEKEQRRFLRHPLLKQAVHRQTETLDNIYYDTPDLALRRHGIALRLRRQGRRWLQTVKLTGTATAGLASRPEWETPYAGRLDFSAISAAKVRTWLQRPHLLAQLTPIFETRFQRQTWRFEAAPGAVLLTLDRGWITAGDQRTAISEVELELANAPLNALFDLALPLTESLVLTPAVRSKAERGYQLHSHTPPQPVKAADVSLTSNLSPLAAFRSIALACLEHLQQNHHGALHTEDPEYIHQMRVAMRRLRAALRFFSPRLPASFTRPLKDAFTPLMIQLGQVRDLDVLHTDIAAPVLTAMTDGPRKPPLTALLAAINQQRQHVRKQALALLDSPAYGHALLTALQTLYQQEADSHTNPNLPLSRFAATRLHTLGKHVSRRIRAVHHENPGNPDNPASLHALRIAIKRLRYALEFFSPLTELKAELKKQQPILRQLTRLQDILGQLNDLSQAGKWLMTCAGEDASLHEAVTLIGHWHGTRYVQLLASLPLALRRLEKQLETLKLR</sequence>
<protein>
    <recommendedName>
        <fullName evidence="5">CHAD domain-containing protein</fullName>
    </recommendedName>
</protein>
<dbReference type="SMART" id="SM00880">
    <property type="entry name" value="CHAD"/>
    <property type="match status" value="1"/>
</dbReference>
<dbReference type="RefSeq" id="WP_202634647.1">
    <property type="nucleotide sequence ID" value="NZ_CP010554.1"/>
</dbReference>
<dbReference type="SMART" id="SM01118">
    <property type="entry name" value="CYTH"/>
    <property type="match status" value="1"/>
</dbReference>
<dbReference type="Gene3D" id="2.40.320.10">
    <property type="entry name" value="Hypothetical Protein Pfu-838710-001"/>
    <property type="match status" value="1"/>
</dbReference>
<dbReference type="GO" id="GO:0050355">
    <property type="term" value="F:inorganic triphosphate phosphatase activity"/>
    <property type="evidence" value="ECO:0007669"/>
    <property type="project" value="InterPro"/>
</dbReference>
<dbReference type="InterPro" id="IPR038186">
    <property type="entry name" value="CHAD_dom_sf"/>
</dbReference>
<dbReference type="Pfam" id="PF01928">
    <property type="entry name" value="CYTH"/>
    <property type="match status" value="1"/>
</dbReference>
<dbReference type="Gene3D" id="1.40.20.10">
    <property type="entry name" value="CHAD domain"/>
    <property type="match status" value="1"/>
</dbReference>
<dbReference type="PANTHER" id="PTHR39569">
    <property type="entry name" value="INORGANIC TRIPHOSPHATASE"/>
    <property type="match status" value="1"/>
</dbReference>
<dbReference type="HOGENOM" id="CLU_040400_3_0_4"/>